<dbReference type="GeneID" id="60681561"/>
<dbReference type="InterPro" id="IPR050834">
    <property type="entry name" value="Glycosyltransf_2"/>
</dbReference>
<organism evidence="3 4">
    <name type="scientific">Agrobacterium vitis</name>
    <name type="common">Rhizobium vitis</name>
    <dbReference type="NCBI Taxonomy" id="373"/>
    <lineage>
        <taxon>Bacteria</taxon>
        <taxon>Pseudomonadati</taxon>
        <taxon>Pseudomonadota</taxon>
        <taxon>Alphaproteobacteria</taxon>
        <taxon>Hyphomicrobiales</taxon>
        <taxon>Rhizobiaceae</taxon>
        <taxon>Rhizobium/Agrobacterium group</taxon>
        <taxon>Agrobacterium</taxon>
    </lineage>
</organism>
<gene>
    <name evidence="3" type="ORF">DXT89_23180</name>
</gene>
<evidence type="ECO:0000313" key="4">
    <source>
        <dbReference type="Proteomes" id="UP000436911"/>
    </source>
</evidence>
<evidence type="ECO:0000313" key="3">
    <source>
        <dbReference type="EMBL" id="KAA3521873.1"/>
    </source>
</evidence>
<dbReference type="PANTHER" id="PTHR43685:SF2">
    <property type="entry name" value="GLYCOSYLTRANSFERASE 2-LIKE DOMAIN-CONTAINING PROTEIN"/>
    <property type="match status" value="1"/>
</dbReference>
<proteinExistence type="predicted"/>
<feature type="region of interest" description="Disordered" evidence="1">
    <location>
        <begin position="422"/>
        <end position="446"/>
    </location>
</feature>
<dbReference type="SUPFAM" id="SSF53448">
    <property type="entry name" value="Nucleotide-diphospho-sugar transferases"/>
    <property type="match status" value="1"/>
</dbReference>
<dbReference type="CDD" id="cd00761">
    <property type="entry name" value="Glyco_tranf_GTA_type"/>
    <property type="match status" value="1"/>
</dbReference>
<dbReference type="OrthoDB" id="5291101at2"/>
<reference evidence="3 4" key="1">
    <citation type="submission" date="2018-08" db="EMBL/GenBank/DDBJ databases">
        <title>Genome sequencing of Agrobacterium vitis strain ICMP 10754.</title>
        <authorList>
            <person name="Visnovsky S.B."/>
            <person name="Pitman A.R."/>
        </authorList>
    </citation>
    <scope>NUCLEOTIDE SEQUENCE [LARGE SCALE GENOMIC DNA]</scope>
    <source>
        <strain evidence="3 4">ICMP 10754</strain>
    </source>
</reference>
<name>A0A368NWB3_AGRVI</name>
<dbReference type="AlphaFoldDB" id="A0A368NWB3"/>
<dbReference type="InterPro" id="IPR001173">
    <property type="entry name" value="Glyco_trans_2-like"/>
</dbReference>
<dbReference type="EMBL" id="QUSG01000021">
    <property type="protein sequence ID" value="KAA3521873.1"/>
    <property type="molecule type" value="Genomic_DNA"/>
</dbReference>
<keyword evidence="3" id="KW-0808">Transferase</keyword>
<dbReference type="Gene3D" id="3.90.550.10">
    <property type="entry name" value="Spore Coat Polysaccharide Biosynthesis Protein SpsA, Chain A"/>
    <property type="match status" value="1"/>
</dbReference>
<evidence type="ECO:0000256" key="1">
    <source>
        <dbReference type="SAM" id="MobiDB-lite"/>
    </source>
</evidence>
<comment type="caution">
    <text evidence="3">The sequence shown here is derived from an EMBL/GenBank/DDBJ whole genome shotgun (WGS) entry which is preliminary data.</text>
</comment>
<dbReference type="Proteomes" id="UP000436911">
    <property type="component" value="Unassembled WGS sequence"/>
</dbReference>
<feature type="domain" description="Glycosyltransferase 2-like" evidence="2">
    <location>
        <begin position="8"/>
        <end position="134"/>
    </location>
</feature>
<sequence length="446" mass="50898">MTDKPTLSICVPSRNRQIYFQKTIAGLLRNTRTDVEFIFTDNSDDPTVMNDFMADLATDKRIVYLPTTDRVLSMMDNWERTIHASRGEWVVFIGDDDFIEPDVAGLILRIDEINPDMEALSWGVLNYSWPVEGEAVCTVVVPFDRTVMRLPRAELMRRMFGWHESTSVPTSGFSIYHSAIRRRLLDRIYAKYHHRYFEHPVVDYDIAMKVICEAQDFVVCQRPFSVLGACPQSNSFSIGRLEDTKMRAKIFMDEFGKNFEEDPTLRDFPFSSFLGCTATIGVTQQWFRKTYNVSYTGWEKGYASACALNTEAYRDREAFDIIRAGYETAFRNWQGGRFLSHYQPVWRGDIPVTPMSGATSAGVMVLADIAGATSPAELWDVVSAMIVAPDDILVRPTGLRLQNEEEFATNELMRLEGNMRVASSEKAAPGKPVAMRNDRHTRGRRR</sequence>
<dbReference type="GO" id="GO:0016740">
    <property type="term" value="F:transferase activity"/>
    <property type="evidence" value="ECO:0007669"/>
    <property type="project" value="UniProtKB-KW"/>
</dbReference>
<evidence type="ECO:0000259" key="2">
    <source>
        <dbReference type="Pfam" id="PF00535"/>
    </source>
</evidence>
<dbReference type="RefSeq" id="WP_060716375.1">
    <property type="nucleotide sequence ID" value="NZ_CP055265.1"/>
</dbReference>
<dbReference type="PANTHER" id="PTHR43685">
    <property type="entry name" value="GLYCOSYLTRANSFERASE"/>
    <property type="match status" value="1"/>
</dbReference>
<dbReference type="Pfam" id="PF00535">
    <property type="entry name" value="Glycos_transf_2"/>
    <property type="match status" value="1"/>
</dbReference>
<accession>A0A368NWB3</accession>
<dbReference type="InterPro" id="IPR029044">
    <property type="entry name" value="Nucleotide-diphossugar_trans"/>
</dbReference>
<protein>
    <submittedName>
        <fullName evidence="3">Glycosyltransferase</fullName>
    </submittedName>
</protein>